<dbReference type="PROSITE" id="PS00588">
    <property type="entry name" value="FLAGELLA_BB_ROD"/>
    <property type="match status" value="1"/>
</dbReference>
<evidence type="ECO:0000256" key="2">
    <source>
        <dbReference type="ARBA" id="ARBA00009677"/>
    </source>
</evidence>
<evidence type="ECO:0000313" key="9">
    <source>
        <dbReference type="EMBL" id="AIG27619.1"/>
    </source>
</evidence>
<evidence type="ECO:0000259" key="8">
    <source>
        <dbReference type="Pfam" id="PF06429"/>
    </source>
</evidence>
<evidence type="ECO:0000256" key="4">
    <source>
        <dbReference type="ARBA" id="ARBA00023143"/>
    </source>
</evidence>
<organism evidence="9 10">
    <name type="scientific">Brevibacillus laterosporus LMG 15441</name>
    <dbReference type="NCBI Taxonomy" id="1042163"/>
    <lineage>
        <taxon>Bacteria</taxon>
        <taxon>Bacillati</taxon>
        <taxon>Bacillota</taxon>
        <taxon>Bacilli</taxon>
        <taxon>Bacillales</taxon>
        <taxon>Paenibacillaceae</taxon>
        <taxon>Brevibacillus</taxon>
    </lineage>
</organism>
<keyword evidence="4 6" id="KW-0975">Bacterial flagellum</keyword>
<dbReference type="STRING" id="1042163.BRLA_c033070"/>
<protein>
    <recommendedName>
        <fullName evidence="3 6">Flagellar basal-body rod protein FlgC</fullName>
    </recommendedName>
</protein>
<dbReference type="InterPro" id="IPR010930">
    <property type="entry name" value="Flg_bb/hook_C_dom"/>
</dbReference>
<comment type="subcellular location">
    <subcellularLocation>
        <location evidence="1 6">Bacterial flagellum basal body</location>
    </subcellularLocation>
</comment>
<dbReference type="RefSeq" id="WP_003336905.1">
    <property type="nucleotide sequence ID" value="NZ_CP007806.1"/>
</dbReference>
<dbReference type="PANTHER" id="PTHR30435:SF2">
    <property type="entry name" value="FLAGELLAR BASAL-BODY ROD PROTEIN FLGC"/>
    <property type="match status" value="1"/>
</dbReference>
<feature type="domain" description="Flagellar basal body rod protein N-terminal" evidence="7">
    <location>
        <begin position="7"/>
        <end position="35"/>
    </location>
</feature>
<evidence type="ECO:0000313" key="10">
    <source>
        <dbReference type="Proteomes" id="UP000005850"/>
    </source>
</evidence>
<dbReference type="PANTHER" id="PTHR30435">
    <property type="entry name" value="FLAGELLAR PROTEIN"/>
    <property type="match status" value="1"/>
</dbReference>
<dbReference type="HOGENOM" id="CLU_123272_0_0_9"/>
<feature type="domain" description="Flagellar basal-body/hook protein C-terminal" evidence="8">
    <location>
        <begin position="107"/>
        <end position="149"/>
    </location>
</feature>
<name>A0A075R701_BRELA</name>
<dbReference type="AlphaFoldDB" id="A0A075R701"/>
<evidence type="ECO:0000259" key="7">
    <source>
        <dbReference type="Pfam" id="PF00460"/>
    </source>
</evidence>
<evidence type="ECO:0000256" key="5">
    <source>
        <dbReference type="ARBA" id="ARBA00025933"/>
    </source>
</evidence>
<dbReference type="InterPro" id="IPR001444">
    <property type="entry name" value="Flag_bb_rod_N"/>
</dbReference>
<dbReference type="NCBIfam" id="TIGR01395">
    <property type="entry name" value="FlgC"/>
    <property type="match status" value="1"/>
</dbReference>
<dbReference type="Pfam" id="PF00460">
    <property type="entry name" value="Flg_bb_rod"/>
    <property type="match status" value="1"/>
</dbReference>
<dbReference type="InterPro" id="IPR006299">
    <property type="entry name" value="FlgC"/>
</dbReference>
<proteinExistence type="inferred from homology"/>
<dbReference type="EMBL" id="CP007806">
    <property type="protein sequence ID" value="AIG27619.1"/>
    <property type="molecule type" value="Genomic_DNA"/>
</dbReference>
<evidence type="ECO:0000256" key="1">
    <source>
        <dbReference type="ARBA" id="ARBA00004117"/>
    </source>
</evidence>
<dbReference type="GO" id="GO:0030694">
    <property type="term" value="C:bacterial-type flagellum basal body, rod"/>
    <property type="evidence" value="ECO:0007669"/>
    <property type="project" value="UniProtKB-UniRule"/>
</dbReference>
<gene>
    <name evidence="9" type="primary">flgC</name>
    <name evidence="9" type="ORF">BRLA_c033070</name>
</gene>
<accession>A0A075R701</accession>
<comment type="subunit">
    <text evidence="5 6">The basal body constitutes a major portion of the flagellar organelle and consists of four rings (L,P,S, and M) mounted on a central rod. The rod consists of about 26 subunits of FlgG in the distal portion, and FlgB, FlgC and FlgF are thought to build up the proximal portion of the rod with about 6 subunits each.</text>
</comment>
<comment type="similarity">
    <text evidence="2">Belongs to the flagella basal body rod proteins family.</text>
</comment>
<keyword evidence="10" id="KW-1185">Reference proteome</keyword>
<dbReference type="Proteomes" id="UP000005850">
    <property type="component" value="Chromosome"/>
</dbReference>
<evidence type="ECO:0000256" key="6">
    <source>
        <dbReference type="RuleBase" id="RU362062"/>
    </source>
</evidence>
<reference evidence="9 10" key="1">
    <citation type="journal article" date="2011" name="J. Bacteriol.">
        <title>Genome sequence of Brevibacillus laterosporus LMG 15441, a pathogen of invertebrates.</title>
        <authorList>
            <person name="Djukic M."/>
            <person name="Poehlein A."/>
            <person name="Thurmer A."/>
            <person name="Daniel R."/>
        </authorList>
    </citation>
    <scope>NUCLEOTIDE SEQUENCE [LARGE SCALE GENOMIC DNA]</scope>
    <source>
        <strain evidence="9 10">LMG 15441</strain>
    </source>
</reference>
<sequence>MSLFRGIDTSASALTANRLRLDTIASNIANANTTRGKFVNGAWQPYRRKMVELSPRTGESFDNLLQAAVGNVAGRQESGVHVTGIKEDNSQFQRVYNPEHPDADLDGYVLMPNVDVTKEMVDMISASRSYEANVTAMNALKGMMQKALEINGK</sequence>
<dbReference type="InterPro" id="IPR019776">
    <property type="entry name" value="Flagellar_basal_body_rod_CS"/>
</dbReference>
<dbReference type="eggNOG" id="COG1558">
    <property type="taxonomic scope" value="Bacteria"/>
</dbReference>
<evidence type="ECO:0000256" key="3">
    <source>
        <dbReference type="ARBA" id="ARBA00017941"/>
    </source>
</evidence>
<dbReference type="GO" id="GO:0071978">
    <property type="term" value="P:bacterial-type flagellum-dependent swarming motility"/>
    <property type="evidence" value="ECO:0007669"/>
    <property type="project" value="TreeGrafter"/>
</dbReference>
<dbReference type="Pfam" id="PF06429">
    <property type="entry name" value="Flg_bbr_C"/>
    <property type="match status" value="1"/>
</dbReference>
<dbReference type="KEGG" id="blr:BRLA_c033070"/>